<dbReference type="PANTHER" id="PTHR11815">
    <property type="entry name" value="SUCCINYL-COA SYNTHETASE BETA CHAIN"/>
    <property type="match status" value="1"/>
</dbReference>
<evidence type="ECO:0000256" key="2">
    <source>
        <dbReference type="ARBA" id="ARBA00005163"/>
    </source>
</evidence>
<dbReference type="FunFam" id="3.30.1490.20:FF:000040">
    <property type="entry name" value="Succinate--CoA ligase [ADP-forming] subunit beta mitochondrial"/>
    <property type="match status" value="1"/>
</dbReference>
<keyword evidence="4" id="KW-0547">Nucleotide-binding</keyword>
<dbReference type="GO" id="GO:0004775">
    <property type="term" value="F:succinate-CoA ligase (ADP-forming) activity"/>
    <property type="evidence" value="ECO:0007669"/>
    <property type="project" value="TreeGrafter"/>
</dbReference>
<dbReference type="PANTHER" id="PTHR11815:SF1">
    <property type="entry name" value="SUCCINATE--COA LIGASE [ADP-FORMING] SUBUNIT BETA, MITOCHONDRIAL"/>
    <property type="match status" value="1"/>
</dbReference>
<dbReference type="Pfam" id="PF08442">
    <property type="entry name" value="ATP-grasp_2"/>
    <property type="match status" value="1"/>
</dbReference>
<evidence type="ECO:0000259" key="6">
    <source>
        <dbReference type="Pfam" id="PF08442"/>
    </source>
</evidence>
<evidence type="ECO:0000256" key="4">
    <source>
        <dbReference type="ARBA" id="ARBA00022840"/>
    </source>
</evidence>
<dbReference type="InterPro" id="IPR013815">
    <property type="entry name" value="ATP_grasp_subdomain_1"/>
</dbReference>
<dbReference type="Proteomes" id="UP000515145">
    <property type="component" value="Chromosome 21"/>
</dbReference>
<dbReference type="Gene3D" id="3.30.470.20">
    <property type="entry name" value="ATP-grasp fold, B domain"/>
    <property type="match status" value="1"/>
</dbReference>
<evidence type="ECO:0000256" key="3">
    <source>
        <dbReference type="ARBA" id="ARBA00022532"/>
    </source>
</evidence>
<sequence>MRVIYSTVEGDMATSLICGRLTASLRTSGARNTISSASKVLCGTSGLFAGHVSHLQPPHLQQQQRNLSLHEYMSIGLLKEAGISVPDGMVASSSEEAYSVAKQIGSKDLVVKAQVLAGGRGKGTFEGGLKGGVRIVYSPEEARDISSQMIGRKLYTKQTGEAGRICNQVFICERRYPRREYYFAITMERSYQGPVLIGSSQGGVNIEDVAAENPDAIVKEPIDIVEGIKMEQAVKVKLLSKQNTDPDNTSTDDEKKPEICTGDENPAPYPPPDYEEPAPSSCTTPELAVFSTDYATPSPSPPPTSPSTLRAPWRQESWGNNQSYLHYVNHYQPENEAVGYIRVLLHGPVGAGKSTFINSVSSVVRRKMANQALASSDNSEISFTKEYKTHCIQRQGRGNFYPFVFNDVMGLEEGTGRGVHVKDIKLALKGHVMEGYKFNPVSPLTPSDHGYVSHPSPGDRVHVLVCLYSANAGDMRGGVLQKMREIREAASDLGIPQIAVITKIDEACEEVENNLRNTFKSRYLNTKIEEFSRNLGIPINCIFPVKNYCTETLLDDDVDTLILSALRAIIDFGGDFANTL</sequence>
<keyword evidence="3" id="KW-0816">Tricarboxylic acid cycle</keyword>
<dbReference type="InterPro" id="IPR027417">
    <property type="entry name" value="P-loop_NTPase"/>
</dbReference>
<dbReference type="GO" id="GO:0042709">
    <property type="term" value="C:succinate-CoA ligase complex"/>
    <property type="evidence" value="ECO:0007669"/>
    <property type="project" value="TreeGrafter"/>
</dbReference>
<keyword evidence="4" id="KW-0067">ATP-binding</keyword>
<dbReference type="InParanoid" id="A0A6P7H5H2"/>
<comment type="pathway">
    <text evidence="2">Carbohydrate metabolism; tricarboxylic acid cycle.</text>
</comment>
<comment type="subcellular location">
    <subcellularLocation>
        <location evidence="1">Mitochondrion</location>
    </subcellularLocation>
</comment>
<dbReference type="GO" id="GO:0005739">
    <property type="term" value="C:mitochondrion"/>
    <property type="evidence" value="ECO:0007669"/>
    <property type="project" value="UniProtKB-SubCell"/>
</dbReference>
<dbReference type="GO" id="GO:0006099">
    <property type="term" value="P:tricarboxylic acid cycle"/>
    <property type="evidence" value="ECO:0007669"/>
    <property type="project" value="UniProtKB-UniPathway"/>
</dbReference>
<dbReference type="GeneID" id="114426892"/>
<dbReference type="UniPathway" id="UPA00223">
    <property type="reaction ID" value="UER00999"/>
</dbReference>
<evidence type="ECO:0000256" key="1">
    <source>
        <dbReference type="ARBA" id="ARBA00004173"/>
    </source>
</evidence>
<gene>
    <name evidence="8" type="primary">LOC114426892</name>
</gene>
<reference evidence="8" key="1">
    <citation type="submission" date="2025-08" db="UniProtKB">
        <authorList>
            <consortium name="RefSeq"/>
        </authorList>
    </citation>
    <scope>IDENTIFICATION</scope>
</reference>
<feature type="region of interest" description="Disordered" evidence="5">
    <location>
        <begin position="239"/>
        <end position="312"/>
    </location>
</feature>
<dbReference type="Gene3D" id="3.30.1490.20">
    <property type="entry name" value="ATP-grasp fold, A domain"/>
    <property type="match status" value="1"/>
</dbReference>
<feature type="compositionally biased region" description="Polar residues" evidence="5">
    <location>
        <begin position="240"/>
        <end position="249"/>
    </location>
</feature>
<dbReference type="GO" id="GO:0006104">
    <property type="term" value="P:succinyl-CoA metabolic process"/>
    <property type="evidence" value="ECO:0007669"/>
    <property type="project" value="TreeGrafter"/>
</dbReference>
<dbReference type="Gene3D" id="3.40.50.300">
    <property type="entry name" value="P-loop containing nucleotide triphosphate hydrolases"/>
    <property type="match status" value="1"/>
</dbReference>
<evidence type="ECO:0000256" key="5">
    <source>
        <dbReference type="SAM" id="MobiDB-lite"/>
    </source>
</evidence>
<protein>
    <submittedName>
        <fullName evidence="8">Uncharacterized protein LOC114426892</fullName>
    </submittedName>
</protein>
<dbReference type="SUPFAM" id="SSF56059">
    <property type="entry name" value="Glutathione synthetase ATP-binding domain-like"/>
    <property type="match status" value="1"/>
</dbReference>
<dbReference type="AlphaFoldDB" id="A0A6P7H5H2"/>
<dbReference type="InterPro" id="IPR013650">
    <property type="entry name" value="ATP-grasp_succ-CoA_synth-type"/>
</dbReference>
<proteinExistence type="predicted"/>
<keyword evidence="7" id="KW-1185">Reference proteome</keyword>
<evidence type="ECO:0000313" key="8">
    <source>
        <dbReference type="RefSeq" id="XP_028250375.1"/>
    </source>
</evidence>
<dbReference type="RefSeq" id="XP_028250375.1">
    <property type="nucleotide sequence ID" value="XM_028394574.1"/>
</dbReference>
<name>A0A6P7H5H2_9TELE</name>
<feature type="domain" description="ATP-grasp fold succinyl-CoA synthetase-type" evidence="6">
    <location>
        <begin position="69"/>
        <end position="236"/>
    </location>
</feature>
<dbReference type="GO" id="GO:0005524">
    <property type="term" value="F:ATP binding"/>
    <property type="evidence" value="ECO:0007669"/>
    <property type="project" value="UniProtKB-KW"/>
</dbReference>
<accession>A0A6P7H5H2</accession>
<organism evidence="7 8">
    <name type="scientific">Parambassis ranga</name>
    <name type="common">Indian glassy fish</name>
    <dbReference type="NCBI Taxonomy" id="210632"/>
    <lineage>
        <taxon>Eukaryota</taxon>
        <taxon>Metazoa</taxon>
        <taxon>Chordata</taxon>
        <taxon>Craniata</taxon>
        <taxon>Vertebrata</taxon>
        <taxon>Euteleostomi</taxon>
        <taxon>Actinopterygii</taxon>
        <taxon>Neopterygii</taxon>
        <taxon>Teleostei</taxon>
        <taxon>Neoteleostei</taxon>
        <taxon>Acanthomorphata</taxon>
        <taxon>Ovalentaria</taxon>
        <taxon>Ambassidae</taxon>
        <taxon>Parambassis</taxon>
    </lineage>
</organism>
<evidence type="ECO:0000313" key="7">
    <source>
        <dbReference type="Proteomes" id="UP000515145"/>
    </source>
</evidence>
<dbReference type="SUPFAM" id="SSF52540">
    <property type="entry name" value="P-loop containing nucleoside triphosphate hydrolases"/>
    <property type="match status" value="1"/>
</dbReference>
<dbReference type="OrthoDB" id="25620at2759"/>
<dbReference type="FunCoup" id="A0A6P7H5H2">
    <property type="interactions" value="1"/>
</dbReference>